<evidence type="ECO:0000313" key="2">
    <source>
        <dbReference type="EMBL" id="MBL3655984.1"/>
    </source>
</evidence>
<sequence length="146" mass="17096">MVDQEEQSNQVKHEEQQYEEIQLKYVSEMHKTDLEESFLYYQKYMNLYTYLRVTMLGMGVLVLLYNIFIAGNSYPISTYDNIMTGVISVCGLVVFVLVVISVLAFRQQGKIRKILKEFAEQRNFDYKELKNEYNIVIKSLYGGTGI</sequence>
<reference evidence="2" key="1">
    <citation type="submission" date="2021-01" db="EMBL/GenBank/DDBJ databases">
        <title>Fulvivirga kasyanovii gen. nov., sp nov., a novel member of the phylum Bacteroidetes isolated from seawater in a mussel farm.</title>
        <authorList>
            <person name="Zhao L.-H."/>
            <person name="Wang Z.-J."/>
        </authorList>
    </citation>
    <scope>NUCLEOTIDE SEQUENCE</scope>
    <source>
        <strain evidence="2">2943</strain>
    </source>
</reference>
<proteinExistence type="predicted"/>
<comment type="caution">
    <text evidence="2">The sequence shown here is derived from an EMBL/GenBank/DDBJ whole genome shotgun (WGS) entry which is preliminary data.</text>
</comment>
<dbReference type="Proteomes" id="UP000659388">
    <property type="component" value="Unassembled WGS sequence"/>
</dbReference>
<feature type="transmembrane region" description="Helical" evidence="1">
    <location>
        <begin position="82"/>
        <end position="105"/>
    </location>
</feature>
<feature type="transmembrane region" description="Helical" evidence="1">
    <location>
        <begin position="50"/>
        <end position="70"/>
    </location>
</feature>
<gene>
    <name evidence="2" type="ORF">JL102_07580</name>
</gene>
<dbReference type="AlphaFoldDB" id="A0A937F809"/>
<dbReference type="RefSeq" id="WP_202243671.1">
    <property type="nucleotide sequence ID" value="NZ_JAESIY010000003.1"/>
</dbReference>
<dbReference type="EMBL" id="JAESIY010000003">
    <property type="protein sequence ID" value="MBL3655984.1"/>
    <property type="molecule type" value="Genomic_DNA"/>
</dbReference>
<evidence type="ECO:0000256" key="1">
    <source>
        <dbReference type="SAM" id="Phobius"/>
    </source>
</evidence>
<keyword evidence="3" id="KW-1185">Reference proteome</keyword>
<evidence type="ECO:0000313" key="3">
    <source>
        <dbReference type="Proteomes" id="UP000659388"/>
    </source>
</evidence>
<keyword evidence="1" id="KW-0472">Membrane</keyword>
<keyword evidence="1" id="KW-0812">Transmembrane</keyword>
<name>A0A937F809_9BACT</name>
<organism evidence="2 3">
    <name type="scientific">Fulvivirga sediminis</name>
    <dbReference type="NCBI Taxonomy" id="2803949"/>
    <lineage>
        <taxon>Bacteria</taxon>
        <taxon>Pseudomonadati</taxon>
        <taxon>Bacteroidota</taxon>
        <taxon>Cytophagia</taxon>
        <taxon>Cytophagales</taxon>
        <taxon>Fulvivirgaceae</taxon>
        <taxon>Fulvivirga</taxon>
    </lineage>
</organism>
<accession>A0A937F809</accession>
<protein>
    <submittedName>
        <fullName evidence="2">Uncharacterized protein</fullName>
    </submittedName>
</protein>
<keyword evidence="1" id="KW-1133">Transmembrane helix</keyword>